<keyword evidence="1" id="KW-0812">Transmembrane</keyword>
<sequence length="265" mass="30632">MAWLGIITLITIYWCVFTSATSGRLGWIAICIWLIPILAMTITYEGDISINGLMVIICILMFWVCRRGLVDVKMWNTKVRKRHSIIFAMVYIIVFIMFLYSFAQAQLYGYILNVQGWKSDHGSVWTMLLTITPMLALNWIFTQMVFTAMDRLYCKKKELTLLSCQFYIASESGVEKGIGKGYFLEGIQNGITYHFRMTRRTYFMLQQESILNLKAKIGVFGGLYITQLDAAEFLKRIRRTDRRDAKLGIFGCILVTAFGVWLFLV</sequence>
<dbReference type="EMBL" id="LRVM01000001">
    <property type="protein sequence ID" value="KXL54403.1"/>
    <property type="molecule type" value="Genomic_DNA"/>
</dbReference>
<feature type="transmembrane region" description="Helical" evidence="1">
    <location>
        <begin position="48"/>
        <end position="65"/>
    </location>
</feature>
<comment type="caution">
    <text evidence="3">The sequence shown here is derived from an EMBL/GenBank/DDBJ whole genome shotgun (WGS) entry which is preliminary data.</text>
</comment>
<proteinExistence type="predicted"/>
<dbReference type="AlphaFoldDB" id="A0A136WIY7"/>
<feature type="transmembrane region" description="Helical" evidence="1">
    <location>
        <begin position="123"/>
        <end position="141"/>
    </location>
</feature>
<dbReference type="STRING" id="36847.CLNEO_03800"/>
<dbReference type="Proteomes" id="UP000070539">
    <property type="component" value="Unassembled WGS sequence"/>
</dbReference>
<organism evidence="3 4">
    <name type="scientific">Anaerotignum neopropionicum</name>
    <dbReference type="NCBI Taxonomy" id="36847"/>
    <lineage>
        <taxon>Bacteria</taxon>
        <taxon>Bacillati</taxon>
        <taxon>Bacillota</taxon>
        <taxon>Clostridia</taxon>
        <taxon>Lachnospirales</taxon>
        <taxon>Anaerotignaceae</taxon>
        <taxon>Anaerotignum</taxon>
    </lineage>
</organism>
<gene>
    <name evidence="2" type="ORF">CLNEO_03800</name>
    <name evidence="3" type="ORF">CLNEO_05090</name>
</gene>
<feature type="transmembrane region" description="Helical" evidence="1">
    <location>
        <begin position="12"/>
        <end position="36"/>
    </location>
</feature>
<accession>A0A136WIY7</accession>
<evidence type="ECO:0000313" key="3">
    <source>
        <dbReference type="EMBL" id="KXL54403.1"/>
    </source>
</evidence>
<name>A0A136WIY7_9FIRM</name>
<keyword evidence="1" id="KW-1133">Transmembrane helix</keyword>
<evidence type="ECO:0000256" key="1">
    <source>
        <dbReference type="SAM" id="Phobius"/>
    </source>
</evidence>
<dbReference type="EMBL" id="LRVM01000001">
    <property type="protein sequence ID" value="KXL54278.1"/>
    <property type="molecule type" value="Genomic_DNA"/>
</dbReference>
<keyword evidence="4" id="KW-1185">Reference proteome</keyword>
<keyword evidence="1" id="KW-0472">Membrane</keyword>
<evidence type="ECO:0000313" key="2">
    <source>
        <dbReference type="EMBL" id="KXL54278.1"/>
    </source>
</evidence>
<reference evidence="3 4" key="1">
    <citation type="submission" date="2016-01" db="EMBL/GenBank/DDBJ databases">
        <title>Genome sequence of Clostridium neopropionicum X4, DSM-3847.</title>
        <authorList>
            <person name="Poehlein A."/>
            <person name="Beck M.H."/>
            <person name="Bengelsdorf F.R."/>
            <person name="Daniel R."/>
            <person name="Duerre P."/>
        </authorList>
    </citation>
    <scope>NUCLEOTIDE SEQUENCE [LARGE SCALE GENOMIC DNA]</scope>
    <source>
        <strain evidence="3 4">DSM-3847</strain>
    </source>
</reference>
<feature type="transmembrane region" description="Helical" evidence="1">
    <location>
        <begin position="85"/>
        <end position="103"/>
    </location>
</feature>
<feature type="transmembrane region" description="Helical" evidence="1">
    <location>
        <begin position="245"/>
        <end position="264"/>
    </location>
</feature>
<evidence type="ECO:0000313" key="4">
    <source>
        <dbReference type="Proteomes" id="UP000070539"/>
    </source>
</evidence>
<protein>
    <submittedName>
        <fullName evidence="3">Uncharacterized protein</fullName>
    </submittedName>
</protein>
<dbReference type="RefSeq" id="WP_066083920.1">
    <property type="nucleotide sequence ID" value="NZ_LRVM01000001.1"/>
</dbReference>
<dbReference type="OrthoDB" id="2055036at2"/>